<dbReference type="PANTHER" id="PTHR11076">
    <property type="entry name" value="DNA REPAIR POLYMERASE UMUC / TRANSFERASE FAMILY MEMBER"/>
    <property type="match status" value="1"/>
</dbReference>
<dbReference type="GO" id="GO:0042276">
    <property type="term" value="P:error-prone translesion synthesis"/>
    <property type="evidence" value="ECO:0007669"/>
    <property type="project" value="TreeGrafter"/>
</dbReference>
<protein>
    <recommendedName>
        <fullName evidence="16">DNA polymerase IV</fullName>
        <shortName evidence="16">Pol IV</shortName>
        <ecNumber evidence="16">2.7.7.7</ecNumber>
    </recommendedName>
</protein>
<dbReference type="Gene3D" id="3.30.1490.100">
    <property type="entry name" value="DNA polymerase, Y-family, little finger domain"/>
    <property type="match status" value="1"/>
</dbReference>
<keyword evidence="13 16" id="KW-0238">DNA-binding</keyword>
<keyword evidence="9 16" id="KW-0479">Metal-binding</keyword>
<feature type="site" description="Substrate discrimination" evidence="16">
    <location>
        <position position="17"/>
    </location>
</feature>
<keyword evidence="19" id="KW-1185">Reference proteome</keyword>
<dbReference type="FunFam" id="3.30.1490.100:FF:000004">
    <property type="entry name" value="DNA polymerase IV"/>
    <property type="match status" value="1"/>
</dbReference>
<dbReference type="EC" id="2.7.7.7" evidence="16"/>
<evidence type="ECO:0000256" key="2">
    <source>
        <dbReference type="ARBA" id="ARBA00010945"/>
    </source>
</evidence>
<evidence type="ECO:0000256" key="15">
    <source>
        <dbReference type="ARBA" id="ARBA00049244"/>
    </source>
</evidence>
<feature type="active site" evidence="16">
    <location>
        <position position="108"/>
    </location>
</feature>
<keyword evidence="14 16" id="KW-0234">DNA repair</keyword>
<dbReference type="CDD" id="cd03586">
    <property type="entry name" value="PolY_Pol_IV_kappa"/>
    <property type="match status" value="1"/>
</dbReference>
<keyword evidence="10 16" id="KW-0227">DNA damage</keyword>
<comment type="caution">
    <text evidence="18">The sequence shown here is derived from an EMBL/GenBank/DDBJ whole genome shotgun (WGS) entry which is preliminary data.</text>
</comment>
<dbReference type="Gene3D" id="3.30.70.270">
    <property type="match status" value="1"/>
</dbReference>
<dbReference type="GO" id="GO:0009432">
    <property type="term" value="P:SOS response"/>
    <property type="evidence" value="ECO:0007669"/>
    <property type="project" value="TreeGrafter"/>
</dbReference>
<evidence type="ECO:0000256" key="5">
    <source>
        <dbReference type="ARBA" id="ARBA00022490"/>
    </source>
</evidence>
<dbReference type="GO" id="GO:0000287">
    <property type="term" value="F:magnesium ion binding"/>
    <property type="evidence" value="ECO:0007669"/>
    <property type="project" value="UniProtKB-UniRule"/>
</dbReference>
<evidence type="ECO:0000256" key="12">
    <source>
        <dbReference type="ARBA" id="ARBA00022932"/>
    </source>
</evidence>
<keyword evidence="4 16" id="KW-0515">Mutator protein</keyword>
<comment type="function">
    <text evidence="16">Poorly processive, error-prone DNA polymerase involved in untargeted mutagenesis. Copies undamaged DNA at stalled replication forks, which arise in vivo from mismatched or misaligned primer ends. These misaligned primers can be extended by PolIV. Exhibits no 3'-5' exonuclease (proofreading) activity. May be involved in translesional synthesis, in conjunction with the beta clamp from PolIII.</text>
</comment>
<dbReference type="AlphaFoldDB" id="A0AB33Z3R4"/>
<comment type="catalytic activity">
    <reaction evidence="15 16">
        <text>DNA(n) + a 2'-deoxyribonucleoside 5'-triphosphate = DNA(n+1) + diphosphate</text>
        <dbReference type="Rhea" id="RHEA:22508"/>
        <dbReference type="Rhea" id="RHEA-COMP:17339"/>
        <dbReference type="Rhea" id="RHEA-COMP:17340"/>
        <dbReference type="ChEBI" id="CHEBI:33019"/>
        <dbReference type="ChEBI" id="CHEBI:61560"/>
        <dbReference type="ChEBI" id="CHEBI:173112"/>
        <dbReference type="EC" id="2.7.7.7"/>
    </reaction>
</comment>
<dbReference type="Pfam" id="PF11799">
    <property type="entry name" value="IMS_C"/>
    <property type="match status" value="1"/>
</dbReference>
<dbReference type="InterPro" id="IPR043128">
    <property type="entry name" value="Rev_trsase/Diguanyl_cyclase"/>
</dbReference>
<evidence type="ECO:0000256" key="6">
    <source>
        <dbReference type="ARBA" id="ARBA00022679"/>
    </source>
</evidence>
<evidence type="ECO:0000256" key="4">
    <source>
        <dbReference type="ARBA" id="ARBA00022457"/>
    </source>
</evidence>
<comment type="subcellular location">
    <subcellularLocation>
        <location evidence="1 16">Cytoplasm</location>
    </subcellularLocation>
</comment>
<dbReference type="PROSITE" id="PS50173">
    <property type="entry name" value="UMUC"/>
    <property type="match status" value="1"/>
</dbReference>
<evidence type="ECO:0000313" key="18">
    <source>
        <dbReference type="EMBL" id="EPD13877.1"/>
    </source>
</evidence>
<dbReference type="InterPro" id="IPR043502">
    <property type="entry name" value="DNA/RNA_pol_sf"/>
</dbReference>
<keyword evidence="7 16" id="KW-0548">Nucleotidyltransferase</keyword>
<dbReference type="GO" id="GO:0003684">
    <property type="term" value="F:damaged DNA binding"/>
    <property type="evidence" value="ECO:0007669"/>
    <property type="project" value="InterPro"/>
</dbReference>
<organism evidence="18 19">
    <name type="scientific">Cycloclasticus pugetii</name>
    <dbReference type="NCBI Taxonomy" id="34068"/>
    <lineage>
        <taxon>Bacteria</taxon>
        <taxon>Pseudomonadati</taxon>
        <taxon>Pseudomonadota</taxon>
        <taxon>Gammaproteobacteria</taxon>
        <taxon>Thiotrichales</taxon>
        <taxon>Piscirickettsiaceae</taxon>
        <taxon>Cycloclasticus</taxon>
    </lineage>
</organism>
<evidence type="ECO:0000256" key="8">
    <source>
        <dbReference type="ARBA" id="ARBA00022705"/>
    </source>
</evidence>
<dbReference type="GO" id="GO:0006261">
    <property type="term" value="P:DNA-templated DNA replication"/>
    <property type="evidence" value="ECO:0007669"/>
    <property type="project" value="UniProtKB-UniRule"/>
</dbReference>
<reference evidence="18 19" key="1">
    <citation type="journal article" date="2013" name="Genome Announc.">
        <title>Genome Sequence of the Pyrene- and Fluoranthene-Degrading Bacterium Cycloclasticus sp. Strain PY97M.</title>
        <authorList>
            <person name="Cui Z."/>
            <person name="Xu G."/>
            <person name="Li Q."/>
            <person name="Gao W."/>
            <person name="Zheng L."/>
        </authorList>
    </citation>
    <scope>NUCLEOTIDE SEQUENCE [LARGE SCALE GENOMIC DNA]</scope>
    <source>
        <strain evidence="18 19">PY97M</strain>
    </source>
</reference>
<evidence type="ECO:0000256" key="1">
    <source>
        <dbReference type="ARBA" id="ARBA00004496"/>
    </source>
</evidence>
<feature type="domain" description="UmuC" evidence="17">
    <location>
        <begin position="8"/>
        <end position="189"/>
    </location>
</feature>
<dbReference type="InterPro" id="IPR022880">
    <property type="entry name" value="DNApol_IV"/>
</dbReference>
<evidence type="ECO:0000256" key="16">
    <source>
        <dbReference type="HAMAP-Rule" id="MF_01113"/>
    </source>
</evidence>
<keyword evidence="5 16" id="KW-0963">Cytoplasm</keyword>
<dbReference type="Proteomes" id="UP000015462">
    <property type="component" value="Unassembled WGS sequence"/>
</dbReference>
<dbReference type="GO" id="GO:0005829">
    <property type="term" value="C:cytosol"/>
    <property type="evidence" value="ECO:0007669"/>
    <property type="project" value="TreeGrafter"/>
</dbReference>
<dbReference type="InterPro" id="IPR017961">
    <property type="entry name" value="DNA_pol_Y-fam_little_finger"/>
</dbReference>
<keyword evidence="12 16" id="KW-0239">DNA-directed DNA polymerase</keyword>
<keyword evidence="8 16" id="KW-0235">DNA replication</keyword>
<dbReference type="InterPro" id="IPR053848">
    <property type="entry name" value="IMS_HHH_1"/>
</dbReference>
<dbReference type="Pfam" id="PF21999">
    <property type="entry name" value="IMS_HHH_1"/>
    <property type="match status" value="1"/>
</dbReference>
<evidence type="ECO:0000256" key="10">
    <source>
        <dbReference type="ARBA" id="ARBA00022763"/>
    </source>
</evidence>
<dbReference type="Pfam" id="PF00817">
    <property type="entry name" value="IMS"/>
    <property type="match status" value="1"/>
</dbReference>
<dbReference type="FunFam" id="3.40.1170.60:FF:000001">
    <property type="entry name" value="DNA polymerase IV"/>
    <property type="match status" value="1"/>
</dbReference>
<dbReference type="HAMAP" id="MF_01113">
    <property type="entry name" value="DNApol_IV"/>
    <property type="match status" value="1"/>
</dbReference>
<evidence type="ECO:0000256" key="3">
    <source>
        <dbReference type="ARBA" id="ARBA00011245"/>
    </source>
</evidence>
<dbReference type="NCBIfam" id="NF002677">
    <property type="entry name" value="PRK02406.1"/>
    <property type="match status" value="1"/>
</dbReference>
<dbReference type="EMBL" id="ASHL01000001">
    <property type="protein sequence ID" value="EPD13877.1"/>
    <property type="molecule type" value="Genomic_DNA"/>
</dbReference>
<evidence type="ECO:0000256" key="13">
    <source>
        <dbReference type="ARBA" id="ARBA00023125"/>
    </source>
</evidence>
<dbReference type="PANTHER" id="PTHR11076:SF33">
    <property type="entry name" value="DNA POLYMERASE KAPPA"/>
    <property type="match status" value="1"/>
</dbReference>
<evidence type="ECO:0000259" key="17">
    <source>
        <dbReference type="PROSITE" id="PS50173"/>
    </source>
</evidence>
<feature type="binding site" evidence="16">
    <location>
        <position position="12"/>
    </location>
    <ligand>
        <name>Mg(2+)</name>
        <dbReference type="ChEBI" id="CHEBI:18420"/>
    </ligand>
</feature>
<keyword evidence="11 16" id="KW-0460">Magnesium</keyword>
<accession>A0AB33Z3R4</accession>
<gene>
    <name evidence="16" type="primary">dinB</name>
    <name evidence="18" type="ORF">L196_00215</name>
</gene>
<proteinExistence type="inferred from homology"/>
<evidence type="ECO:0000256" key="9">
    <source>
        <dbReference type="ARBA" id="ARBA00022723"/>
    </source>
</evidence>
<dbReference type="Gene3D" id="3.40.1170.60">
    <property type="match status" value="1"/>
</dbReference>
<feature type="binding site" evidence="16">
    <location>
        <position position="107"/>
    </location>
    <ligand>
        <name>Mg(2+)</name>
        <dbReference type="ChEBI" id="CHEBI:18420"/>
    </ligand>
</feature>
<evidence type="ECO:0000256" key="11">
    <source>
        <dbReference type="ARBA" id="ARBA00022842"/>
    </source>
</evidence>
<evidence type="ECO:0000256" key="14">
    <source>
        <dbReference type="ARBA" id="ARBA00023204"/>
    </source>
</evidence>
<keyword evidence="6 16" id="KW-0808">Transferase</keyword>
<comment type="subunit">
    <text evidence="3 16">Monomer.</text>
</comment>
<name>A0AB33Z3R4_9GAMM</name>
<dbReference type="SUPFAM" id="SSF56672">
    <property type="entry name" value="DNA/RNA polymerases"/>
    <property type="match status" value="1"/>
</dbReference>
<evidence type="ECO:0000313" key="19">
    <source>
        <dbReference type="Proteomes" id="UP000015462"/>
    </source>
</evidence>
<dbReference type="InterPro" id="IPR001126">
    <property type="entry name" value="UmuC"/>
</dbReference>
<dbReference type="Gene3D" id="1.10.150.20">
    <property type="entry name" value="5' to 3' exonuclease, C-terminal subdomain"/>
    <property type="match status" value="1"/>
</dbReference>
<evidence type="ECO:0000256" key="7">
    <source>
        <dbReference type="ARBA" id="ARBA00022695"/>
    </source>
</evidence>
<dbReference type="GO" id="GO:0006281">
    <property type="term" value="P:DNA repair"/>
    <property type="evidence" value="ECO:0007669"/>
    <property type="project" value="UniProtKB-UniRule"/>
</dbReference>
<dbReference type="RefSeq" id="WP_016389451.1">
    <property type="nucleotide sequence ID" value="NZ_FQZJ01000004.1"/>
</dbReference>
<sequence>MTPLQRKIIHIDMDAFFASVEQRDQPELQGKPVIVGGQPNSRGVVAACSYEARQFGIHSAMPCSRAYRLCPQAIFIPPRFDAYKAVSKIIHEIFWRYATDVEPLSLDEAYLDVSHSSEYKGSATRIAEAIKHDIKAETQLIASAGVSYNKFLAKIASDMDKPDGLYVIRPEQGEAFIATLPIGSFYGVGPATEIKMNKLGIKTGRDLRSKSSVELTKHFGKSAEYFFQIARGIDHRPVRSTRIRKSLGKETTFKTDVYDKTLLLEKLNQLAQKVFDNLAAQQFMAKTITVKIKYANFKSVTRSYSSTKIFIQLPEIPNILTELLSRTDAGQQGVRLVGISASGLQSMNDKKAKNGPADQLEFNLN</sequence>
<comment type="similarity">
    <text evidence="2 16">Belongs to the DNA polymerase type-Y family.</text>
</comment>
<dbReference type="InterPro" id="IPR036775">
    <property type="entry name" value="DNA_pol_Y-fam_lit_finger_sf"/>
</dbReference>
<dbReference type="GO" id="GO:0003887">
    <property type="term" value="F:DNA-directed DNA polymerase activity"/>
    <property type="evidence" value="ECO:0007669"/>
    <property type="project" value="UniProtKB-UniRule"/>
</dbReference>
<dbReference type="InterPro" id="IPR050116">
    <property type="entry name" value="DNA_polymerase-Y"/>
</dbReference>
<dbReference type="SUPFAM" id="SSF100879">
    <property type="entry name" value="Lesion bypass DNA polymerase (Y-family), little finger domain"/>
    <property type="match status" value="1"/>
</dbReference>
<comment type="cofactor">
    <cofactor evidence="16">
        <name>Mg(2+)</name>
        <dbReference type="ChEBI" id="CHEBI:18420"/>
    </cofactor>
    <text evidence="16">Binds 2 magnesium ions per subunit.</text>
</comment>